<dbReference type="AlphaFoldDB" id="A0A430J4M8"/>
<dbReference type="Proteomes" id="UP000276128">
    <property type="component" value="Unassembled WGS sequence"/>
</dbReference>
<evidence type="ECO:0000313" key="2">
    <source>
        <dbReference type="Proteomes" id="UP000276128"/>
    </source>
</evidence>
<sequence length="95" mass="10540">MEQQITTVIAHIAASHRELAALLASHRHISSRMAAIVGDLPDSHPDFQGLGVLHKRSLQLTKNVTSYVSSLAELAEEVAKRTELIMKEMQESHEE</sequence>
<dbReference type="OrthoDB" id="2624347at2"/>
<accession>A0A430J4M8</accession>
<dbReference type="RefSeq" id="WP_126144881.1">
    <property type="nucleotide sequence ID" value="NZ_RXHU01000123.1"/>
</dbReference>
<gene>
    <name evidence="1" type="ORF">EJQ19_29835</name>
</gene>
<name>A0A430J4M8_9BACL</name>
<comment type="caution">
    <text evidence="1">The sequence shown here is derived from an EMBL/GenBank/DDBJ whole genome shotgun (WGS) entry which is preliminary data.</text>
</comment>
<evidence type="ECO:0008006" key="3">
    <source>
        <dbReference type="Google" id="ProtNLM"/>
    </source>
</evidence>
<dbReference type="EMBL" id="RXHU01000123">
    <property type="protein sequence ID" value="RTE02095.1"/>
    <property type="molecule type" value="Genomic_DNA"/>
</dbReference>
<proteinExistence type="predicted"/>
<reference evidence="1 2" key="1">
    <citation type="submission" date="2018-12" db="EMBL/GenBank/DDBJ databases">
        <title>Bacillus ochoae sp. nov., Paenibacillus whitsoniae sp. nov., Paenibacillus spiritus sp. nov. Isolated from the Mars Exploration Rover during spacecraft assembly.</title>
        <authorList>
            <person name="Seuylemezian A."/>
            <person name="Vaishampayan P."/>
        </authorList>
    </citation>
    <scope>NUCLEOTIDE SEQUENCE [LARGE SCALE GENOMIC DNA]</scope>
    <source>
        <strain evidence="1 2">MER 54</strain>
    </source>
</reference>
<evidence type="ECO:0000313" key="1">
    <source>
        <dbReference type="EMBL" id="RTE02095.1"/>
    </source>
</evidence>
<protein>
    <recommendedName>
        <fullName evidence="3">Nucleoside-diphosphate sugar epimerase</fullName>
    </recommendedName>
</protein>
<keyword evidence="2" id="KW-1185">Reference proteome</keyword>
<organism evidence="1 2">
    <name type="scientific">Paenibacillus whitsoniae</name>
    <dbReference type="NCBI Taxonomy" id="2496558"/>
    <lineage>
        <taxon>Bacteria</taxon>
        <taxon>Bacillati</taxon>
        <taxon>Bacillota</taxon>
        <taxon>Bacilli</taxon>
        <taxon>Bacillales</taxon>
        <taxon>Paenibacillaceae</taxon>
        <taxon>Paenibacillus</taxon>
    </lineage>
</organism>